<organism evidence="2 3">
    <name type="scientific">Schistosoma japonicum</name>
    <name type="common">Blood fluke</name>
    <dbReference type="NCBI Taxonomy" id="6182"/>
    <lineage>
        <taxon>Eukaryota</taxon>
        <taxon>Metazoa</taxon>
        <taxon>Spiralia</taxon>
        <taxon>Lophotrochozoa</taxon>
        <taxon>Platyhelminthes</taxon>
        <taxon>Trematoda</taxon>
        <taxon>Digenea</taxon>
        <taxon>Strigeidida</taxon>
        <taxon>Schistosomatoidea</taxon>
        <taxon>Schistosomatidae</taxon>
        <taxon>Schistosoma</taxon>
    </lineage>
</organism>
<accession>A0A4Z2DKF6</accession>
<keyword evidence="1" id="KW-0732">Signal</keyword>
<sequence>MNTTIQLSIIILLFLQCIPQSFTLKCRVCLPCEEKYKKLFKITKDEIVDNCGVCITAYSTFQSYKMEGRGCLPECPPRNAINELTPGLVSKYDCCYYDLCNKANILSVQYELLIISCLLNTLLISANRFRAS</sequence>
<keyword evidence="3" id="KW-1185">Reference proteome</keyword>
<reference evidence="2 3" key="1">
    <citation type="submission" date="2019-03" db="EMBL/GenBank/DDBJ databases">
        <title>An improved genome assembly of the fluke Schistosoma japonicum.</title>
        <authorList>
            <person name="Hu W."/>
            <person name="Luo F."/>
            <person name="Yin M."/>
            <person name="Mo X."/>
            <person name="Sun C."/>
            <person name="Wu Q."/>
            <person name="Zhu B."/>
            <person name="Xiang M."/>
            <person name="Wang J."/>
            <person name="Wang Y."/>
            <person name="Zhang T."/>
            <person name="Xu B."/>
            <person name="Zheng H."/>
            <person name="Feng Z."/>
        </authorList>
    </citation>
    <scope>NUCLEOTIDE SEQUENCE [LARGE SCALE GENOMIC DNA]</scope>
    <source>
        <strain evidence="2">HuSjv2</strain>
        <tissue evidence="2">Worms</tissue>
    </source>
</reference>
<dbReference type="SUPFAM" id="SSF57302">
    <property type="entry name" value="Snake toxin-like"/>
    <property type="match status" value="1"/>
</dbReference>
<dbReference type="OrthoDB" id="6226257at2759"/>
<dbReference type="EMBL" id="SKCS01000100">
    <property type="protein sequence ID" value="TNN16983.1"/>
    <property type="molecule type" value="Genomic_DNA"/>
</dbReference>
<dbReference type="InterPro" id="IPR045860">
    <property type="entry name" value="Snake_toxin-like_sf"/>
</dbReference>
<feature type="chain" id="PRO_5021278456" evidence="1">
    <location>
        <begin position="24"/>
        <end position="132"/>
    </location>
</feature>
<evidence type="ECO:0000313" key="3">
    <source>
        <dbReference type="Proteomes" id="UP000311919"/>
    </source>
</evidence>
<dbReference type="AlphaFoldDB" id="A0A4Z2DKF6"/>
<evidence type="ECO:0000256" key="1">
    <source>
        <dbReference type="SAM" id="SignalP"/>
    </source>
</evidence>
<dbReference type="Proteomes" id="UP000311919">
    <property type="component" value="Unassembled WGS sequence"/>
</dbReference>
<evidence type="ECO:0000313" key="2">
    <source>
        <dbReference type="EMBL" id="TNN16983.1"/>
    </source>
</evidence>
<protein>
    <submittedName>
        <fullName evidence="2">Uncharacterized protein</fullName>
    </submittedName>
</protein>
<proteinExistence type="predicted"/>
<feature type="signal peptide" evidence="1">
    <location>
        <begin position="1"/>
        <end position="23"/>
    </location>
</feature>
<name>A0A4Z2DKF6_SCHJA</name>
<gene>
    <name evidence="2" type="ORF">EWB00_000013</name>
</gene>
<comment type="caution">
    <text evidence="2">The sequence shown here is derived from an EMBL/GenBank/DDBJ whole genome shotgun (WGS) entry which is preliminary data.</text>
</comment>